<dbReference type="GeneID" id="55606481"/>
<reference evidence="1 2" key="1">
    <citation type="journal article" date="2018" name="Arch. Virol.">
        <title>Genome sequence of the novel virulent bacteriophage PMBT14 with lytic activity against Pseudomonas fluorescens DSM 50090(R).</title>
        <authorList>
            <person name="Koberg S."/>
            <person name="Gieschler S."/>
            <person name="Brinks E."/>
            <person name="Wenning M."/>
            <person name="Neve H."/>
            <person name="Franz C.M."/>
        </authorList>
    </citation>
    <scope>NUCLEOTIDE SEQUENCE [LARGE SCALE GENOMIC DNA]</scope>
</reference>
<proteinExistence type="predicted"/>
<organism evidence="1 2">
    <name type="scientific">Pseudomonas phage PMBT14</name>
    <dbReference type="NCBI Taxonomy" id="2059855"/>
    <lineage>
        <taxon>Viruses</taxon>
        <taxon>Duplodnaviria</taxon>
        <taxon>Heunggongvirae</taxon>
        <taxon>Uroviricota</taxon>
        <taxon>Caudoviricetes</taxon>
        <taxon>Knuthellervirus</taxon>
        <taxon>Knuthellervirus PMBT14</taxon>
    </lineage>
</organism>
<dbReference type="RefSeq" id="YP_009836242.1">
    <property type="nucleotide sequence ID" value="NC_048687.1"/>
</dbReference>
<accession>A0A2I6PIA9</accession>
<protein>
    <submittedName>
        <fullName evidence="1">Uncharacterized protein</fullName>
    </submittedName>
</protein>
<dbReference type="EMBL" id="MG596800">
    <property type="protein sequence ID" value="AUM59779.1"/>
    <property type="molecule type" value="Genomic_DNA"/>
</dbReference>
<evidence type="ECO:0000313" key="2">
    <source>
        <dbReference type="Proteomes" id="UP000240618"/>
    </source>
</evidence>
<evidence type="ECO:0000313" key="1">
    <source>
        <dbReference type="EMBL" id="AUM59779.1"/>
    </source>
</evidence>
<name>A0A2I6PIA9_9CAUD</name>
<dbReference type="Proteomes" id="UP000240618">
    <property type="component" value="Segment"/>
</dbReference>
<keyword evidence="2" id="KW-1185">Reference proteome</keyword>
<dbReference type="KEGG" id="vg:55606481"/>
<sequence>MDQFTCNAQMAADLMPALIKARLPFSLVWPRPDLAIFEGSESAISLIYAEAIHLNVVESGLTIAPTEKWDYWDEMAFPLMSPADLREDFDKGRDFVRNLNLWEDATHQITFDGGKHWTNVILEEGNPAYYVACSDGKRSWLVDNFAGHIDRVVERPIKPLTPEQEATVEDIRVRNRVPYQRTVTARISEAQPQQIERVYGGGRGGRGKPASVGEQAFQACGFLDTEFDSDPSVVGE</sequence>